<dbReference type="EMBL" id="JBBPBN010000010">
    <property type="protein sequence ID" value="KAK9030767.1"/>
    <property type="molecule type" value="Genomic_DNA"/>
</dbReference>
<protein>
    <submittedName>
        <fullName evidence="2">Uncharacterized protein</fullName>
    </submittedName>
</protein>
<dbReference type="Proteomes" id="UP001396334">
    <property type="component" value="Unassembled WGS sequence"/>
</dbReference>
<evidence type="ECO:0000256" key="1">
    <source>
        <dbReference type="SAM" id="MobiDB-lite"/>
    </source>
</evidence>
<feature type="region of interest" description="Disordered" evidence="1">
    <location>
        <begin position="1"/>
        <end position="55"/>
    </location>
</feature>
<gene>
    <name evidence="2" type="ORF">V6N11_032179</name>
</gene>
<organism evidence="2 3">
    <name type="scientific">Hibiscus sabdariffa</name>
    <name type="common">roselle</name>
    <dbReference type="NCBI Taxonomy" id="183260"/>
    <lineage>
        <taxon>Eukaryota</taxon>
        <taxon>Viridiplantae</taxon>
        <taxon>Streptophyta</taxon>
        <taxon>Embryophyta</taxon>
        <taxon>Tracheophyta</taxon>
        <taxon>Spermatophyta</taxon>
        <taxon>Magnoliopsida</taxon>
        <taxon>eudicotyledons</taxon>
        <taxon>Gunneridae</taxon>
        <taxon>Pentapetalae</taxon>
        <taxon>rosids</taxon>
        <taxon>malvids</taxon>
        <taxon>Malvales</taxon>
        <taxon>Malvaceae</taxon>
        <taxon>Malvoideae</taxon>
        <taxon>Hibiscus</taxon>
    </lineage>
</organism>
<name>A0ABR2T053_9ROSI</name>
<comment type="caution">
    <text evidence="2">The sequence shown here is derived from an EMBL/GenBank/DDBJ whole genome shotgun (WGS) entry which is preliminary data.</text>
</comment>
<sequence length="80" mass="8992">MLVEPWVHRGLSNQALQNPIKEDRSNLTRDSQSKISARRPDSKIGLGTPYTTTALPRPETKLHFAARNLDTNTVLPLSNR</sequence>
<keyword evidence="3" id="KW-1185">Reference proteome</keyword>
<accession>A0ABR2T053</accession>
<reference evidence="2 3" key="1">
    <citation type="journal article" date="2024" name="G3 (Bethesda)">
        <title>Genome assembly of Hibiscus sabdariffa L. provides insights into metabolisms of medicinal natural products.</title>
        <authorList>
            <person name="Kim T."/>
        </authorList>
    </citation>
    <scope>NUCLEOTIDE SEQUENCE [LARGE SCALE GENOMIC DNA]</scope>
    <source>
        <strain evidence="2">TK-2024</strain>
        <tissue evidence="2">Old leaves</tissue>
    </source>
</reference>
<proteinExistence type="predicted"/>
<evidence type="ECO:0000313" key="3">
    <source>
        <dbReference type="Proteomes" id="UP001396334"/>
    </source>
</evidence>
<evidence type="ECO:0000313" key="2">
    <source>
        <dbReference type="EMBL" id="KAK9030767.1"/>
    </source>
</evidence>